<keyword evidence="1 3" id="KW-0378">Hydrolase</keyword>
<dbReference type="InterPro" id="IPR052066">
    <property type="entry name" value="Glycosphingolipid_Hydrolases"/>
</dbReference>
<dbReference type="PANTHER" id="PTHR31308">
    <property type="match status" value="1"/>
</dbReference>
<evidence type="ECO:0000256" key="3">
    <source>
        <dbReference type="RuleBase" id="RU361153"/>
    </source>
</evidence>
<dbReference type="RefSeq" id="WP_203799232.1">
    <property type="nucleotide sequence ID" value="NZ_BOMY01000006.1"/>
</dbReference>
<protein>
    <submittedName>
        <fullName evidence="6">Endoglycosylceramidase</fullName>
    </submittedName>
</protein>
<evidence type="ECO:0000313" key="7">
    <source>
        <dbReference type="Proteomes" id="UP000623608"/>
    </source>
</evidence>
<dbReference type="InterPro" id="IPR017853">
    <property type="entry name" value="GH"/>
</dbReference>
<dbReference type="Gene3D" id="3.20.20.80">
    <property type="entry name" value="Glycosidases"/>
    <property type="match status" value="1"/>
</dbReference>
<evidence type="ECO:0000256" key="2">
    <source>
        <dbReference type="ARBA" id="ARBA00023295"/>
    </source>
</evidence>
<evidence type="ECO:0000259" key="5">
    <source>
        <dbReference type="Pfam" id="PF00150"/>
    </source>
</evidence>
<evidence type="ECO:0000313" key="6">
    <source>
        <dbReference type="EMBL" id="GIF18215.1"/>
    </source>
</evidence>
<dbReference type="AlphaFoldDB" id="A0A919TRB2"/>
<feature type="chain" id="PRO_5037253760" evidence="4">
    <location>
        <begin position="26"/>
        <end position="581"/>
    </location>
</feature>
<proteinExistence type="inferred from homology"/>
<comment type="similarity">
    <text evidence="3">Belongs to the glycosyl hydrolase 5 (cellulase A) family.</text>
</comment>
<dbReference type="SUPFAM" id="SSF51445">
    <property type="entry name" value="(Trans)glycosidases"/>
    <property type="match status" value="1"/>
</dbReference>
<dbReference type="GO" id="GO:0008422">
    <property type="term" value="F:beta-glucosidase activity"/>
    <property type="evidence" value="ECO:0007669"/>
    <property type="project" value="TreeGrafter"/>
</dbReference>
<feature type="signal peptide" evidence="4">
    <location>
        <begin position="1"/>
        <end position="25"/>
    </location>
</feature>
<dbReference type="EMBL" id="BOMY01000006">
    <property type="protein sequence ID" value="GIF18215.1"/>
    <property type="molecule type" value="Genomic_DNA"/>
</dbReference>
<keyword evidence="4" id="KW-0732">Signal</keyword>
<dbReference type="Proteomes" id="UP000623608">
    <property type="component" value="Unassembled WGS sequence"/>
</dbReference>
<evidence type="ECO:0000256" key="4">
    <source>
        <dbReference type="SAM" id="SignalP"/>
    </source>
</evidence>
<reference evidence="6" key="1">
    <citation type="submission" date="2021-01" db="EMBL/GenBank/DDBJ databases">
        <title>Whole genome shotgun sequence of Actinoplanes tereljensis NBRC 105297.</title>
        <authorList>
            <person name="Komaki H."/>
            <person name="Tamura T."/>
        </authorList>
    </citation>
    <scope>NUCLEOTIDE SEQUENCE</scope>
    <source>
        <strain evidence="6">NBRC 105297</strain>
    </source>
</reference>
<organism evidence="6 7">
    <name type="scientific">Paractinoplanes tereljensis</name>
    <dbReference type="NCBI Taxonomy" id="571912"/>
    <lineage>
        <taxon>Bacteria</taxon>
        <taxon>Bacillati</taxon>
        <taxon>Actinomycetota</taxon>
        <taxon>Actinomycetes</taxon>
        <taxon>Micromonosporales</taxon>
        <taxon>Micromonosporaceae</taxon>
        <taxon>Paractinoplanes</taxon>
    </lineage>
</organism>
<evidence type="ECO:0000256" key="1">
    <source>
        <dbReference type="ARBA" id="ARBA00022801"/>
    </source>
</evidence>
<accession>A0A919TRB2</accession>
<feature type="domain" description="Glycoside hydrolase family 5" evidence="5">
    <location>
        <begin position="40"/>
        <end position="380"/>
    </location>
</feature>
<dbReference type="InterPro" id="IPR001547">
    <property type="entry name" value="Glyco_hydro_5"/>
</dbReference>
<name>A0A919TRB2_9ACTN</name>
<sequence length="581" mass="63053">MRMRLFLLFPAILGLILTPVSPAHAASTPLVTVDGTRFVDGHGREVVLRGFNVSGEVKLAEKGRLPFADAAAARTSALAMRNLTNANAVRFLLSWEAAQPAPGVIDTTYLAKVTEQAGAFADAGFAVLFDFHQDLFSRYLFNSGSWYTGNGAPKWWVQAGNYPQESCGVCVTWGQNITQNAAVQQATYDFWRNRTDFMWQAEQVLRYLRTNLGDSRFAHVLGVDPWNEPYAGKYDSGQNSRTWEQTVLWPFYQSFRAMMDTAGWTDRPAFVEPNPFWNGNVSNQTGGLLDAGAIGPRYVFNSHFYDQAAISGVLMWGKATDGRESADFAKIRDRSTALSTAAIVSEFGHPLTGYTSDKAPSVDKAMYQGLDSRLTGAQWWGSVAGSGAALSGLQWQWDTNSGRHQELMNDNPDKVKTAGDAWNDEDFSAVAMDDTGTAYLRQDARLLDRIYPAAVAGRTLAFAYEDRARDGSTAMAWIPVPASLPNVRTTVNSSRYGVLVWRSGGDGSPTEVKLPAGFRNTIASDVAYTISADGRTLSLAGTGAAGVVHYALIADSVAPTAAVLTAAKTELAAWAKTAFPS</sequence>
<comment type="caution">
    <text evidence="6">The sequence shown here is derived from an EMBL/GenBank/DDBJ whole genome shotgun (WGS) entry which is preliminary data.</text>
</comment>
<dbReference type="PANTHER" id="PTHR31308:SF5">
    <property type="entry name" value="ERGOSTERYL-BETA-GLUCOSIDASE"/>
    <property type="match status" value="1"/>
</dbReference>
<keyword evidence="7" id="KW-1185">Reference proteome</keyword>
<dbReference type="GO" id="GO:0000272">
    <property type="term" value="P:polysaccharide catabolic process"/>
    <property type="evidence" value="ECO:0007669"/>
    <property type="project" value="InterPro"/>
</dbReference>
<dbReference type="Pfam" id="PF00150">
    <property type="entry name" value="Cellulase"/>
    <property type="match status" value="1"/>
</dbReference>
<gene>
    <name evidence="6" type="ORF">Ate02nite_09450</name>
</gene>
<keyword evidence="2 3" id="KW-0326">Glycosidase</keyword>